<dbReference type="NCBIfam" id="TIGR00254">
    <property type="entry name" value="GGDEF"/>
    <property type="match status" value="1"/>
</dbReference>
<evidence type="ECO:0000256" key="2">
    <source>
        <dbReference type="SAM" id="MobiDB-lite"/>
    </source>
</evidence>
<feature type="transmembrane region" description="Helical" evidence="1">
    <location>
        <begin position="6"/>
        <end position="24"/>
    </location>
</feature>
<feature type="region of interest" description="Disordered" evidence="2">
    <location>
        <begin position="548"/>
        <end position="572"/>
    </location>
</feature>
<dbReference type="SUPFAM" id="SSF55073">
    <property type="entry name" value="Nucleotide cyclase"/>
    <property type="match status" value="1"/>
</dbReference>
<keyword evidence="6" id="KW-0808">Transferase</keyword>
<keyword evidence="6" id="KW-0548">Nucleotidyltransferase</keyword>
<dbReference type="InterPro" id="IPR000160">
    <property type="entry name" value="GGDEF_dom"/>
</dbReference>
<dbReference type="GO" id="GO:0052621">
    <property type="term" value="F:diguanylate cyclase activity"/>
    <property type="evidence" value="ECO:0007669"/>
    <property type="project" value="UniProtKB-EC"/>
</dbReference>
<dbReference type="CDD" id="cd01949">
    <property type="entry name" value="GGDEF"/>
    <property type="match status" value="1"/>
</dbReference>
<keyword evidence="1" id="KW-1133">Transmembrane helix</keyword>
<keyword evidence="1" id="KW-0812">Transmembrane</keyword>
<dbReference type="InterPro" id="IPR035965">
    <property type="entry name" value="PAS-like_dom_sf"/>
</dbReference>
<dbReference type="Pfam" id="PF00990">
    <property type="entry name" value="GGDEF"/>
    <property type="match status" value="1"/>
</dbReference>
<feature type="domain" description="GGDEF" evidence="4">
    <location>
        <begin position="406"/>
        <end position="547"/>
    </location>
</feature>
<name>A0ABU9CJI4_9BURK</name>
<dbReference type="InterPro" id="IPR052155">
    <property type="entry name" value="Biofilm_reg_signaling"/>
</dbReference>
<dbReference type="InterPro" id="IPR029787">
    <property type="entry name" value="Nucleotide_cyclase"/>
</dbReference>
<evidence type="ECO:0000256" key="1">
    <source>
        <dbReference type="PROSITE-ProRule" id="PRU00244"/>
    </source>
</evidence>
<dbReference type="PROSITE" id="PS50887">
    <property type="entry name" value="GGDEF"/>
    <property type="match status" value="1"/>
</dbReference>
<dbReference type="Gene3D" id="3.30.450.20">
    <property type="entry name" value="PAS domain"/>
    <property type="match status" value="1"/>
</dbReference>
<dbReference type="EMBL" id="JBBUTH010000007">
    <property type="protein sequence ID" value="MEK8051046.1"/>
    <property type="molecule type" value="Genomic_DNA"/>
</dbReference>
<dbReference type="InterPro" id="IPR005330">
    <property type="entry name" value="MHYT_dom"/>
</dbReference>
<sequence length="572" mass="61566">MPGLVLLSILISATCAGLALRVSMLSTRLSRPRDRWIGHLSGGLCLGVGTWAMHFIGTLAWHVWVDSRFSLGSTIASMLPGVAGGVGLLRWMQHRRDAIGDALGGMVWTLSVLFLHVAGMAAWHVDAALRIHPERLPVLLLIGATLPWLSLRVWRWMKTRDRCQGRLACALGGLALGGSAAALHFVAMWATAIVGVVDALHMSPPGDEGTWLLSLGIGSTVVLSALLAVLGMVLMVLREQSLQLRQLQAASDTFLRTAVDAVLVIDATGHIRRVNTATERLFGWSEAELSGQSLHRLMRQDDAQVHDSHIERHLRTGESRIVGTGREVVGVHRDGHPMALRLAVGRAEVDGVTFFVGLLTDIRLEKALQAQREHELNHDLLTGLLNRRALFDRLPGLLQAASASQRELAVIYIDLDGFKGVNDSQGHEAGDKVLSTSAERMRGVVRDDDLVVRLGGDEFLIVMGDLPAGGQEVRRVAEALLRVLCLPVALPAGRTARIGASLGIARCSPATAPTQLAQVPDWLIRHGDDAMYVAKRAGKGRWHEVACPNASPAIDDPAQEDNAAPAGDTATT</sequence>
<feature type="transmembrane region" description="Helical" evidence="1">
    <location>
        <begin position="167"/>
        <end position="191"/>
    </location>
</feature>
<evidence type="ECO:0000259" key="3">
    <source>
        <dbReference type="PROSITE" id="PS50112"/>
    </source>
</evidence>
<dbReference type="PROSITE" id="PS50924">
    <property type="entry name" value="MHYT"/>
    <property type="match status" value="1"/>
</dbReference>
<dbReference type="Pfam" id="PF03707">
    <property type="entry name" value="MHYT"/>
    <property type="match status" value="1"/>
</dbReference>
<dbReference type="NCBIfam" id="TIGR00229">
    <property type="entry name" value="sensory_box"/>
    <property type="match status" value="1"/>
</dbReference>
<dbReference type="InterPro" id="IPR000014">
    <property type="entry name" value="PAS"/>
</dbReference>
<dbReference type="Proteomes" id="UP001365405">
    <property type="component" value="Unassembled WGS sequence"/>
</dbReference>
<organism evidence="6 7">
    <name type="scientific">Pseudaquabacterium inlustre</name>
    <dbReference type="NCBI Taxonomy" id="2984192"/>
    <lineage>
        <taxon>Bacteria</taxon>
        <taxon>Pseudomonadati</taxon>
        <taxon>Pseudomonadota</taxon>
        <taxon>Betaproteobacteria</taxon>
        <taxon>Burkholderiales</taxon>
        <taxon>Sphaerotilaceae</taxon>
        <taxon>Pseudaquabacterium</taxon>
    </lineage>
</organism>
<evidence type="ECO:0000259" key="4">
    <source>
        <dbReference type="PROSITE" id="PS50887"/>
    </source>
</evidence>
<dbReference type="PANTHER" id="PTHR44757">
    <property type="entry name" value="DIGUANYLATE CYCLASE DGCP"/>
    <property type="match status" value="1"/>
</dbReference>
<dbReference type="SUPFAM" id="SSF55785">
    <property type="entry name" value="PYP-like sensor domain (PAS domain)"/>
    <property type="match status" value="1"/>
</dbReference>
<dbReference type="SMART" id="SM00267">
    <property type="entry name" value="GGDEF"/>
    <property type="match status" value="1"/>
</dbReference>
<feature type="transmembrane region" description="Helical" evidence="1">
    <location>
        <begin position="36"/>
        <end position="57"/>
    </location>
</feature>
<feature type="transmembrane region" description="Helical" evidence="1">
    <location>
        <begin position="136"/>
        <end position="155"/>
    </location>
</feature>
<dbReference type="CDD" id="cd00130">
    <property type="entry name" value="PAS"/>
    <property type="match status" value="1"/>
</dbReference>
<dbReference type="InterPro" id="IPR043128">
    <property type="entry name" value="Rev_trsase/Diguanyl_cyclase"/>
</dbReference>
<proteinExistence type="predicted"/>
<comment type="caution">
    <text evidence="6">The sequence shown here is derived from an EMBL/GenBank/DDBJ whole genome shotgun (WGS) entry which is preliminary data.</text>
</comment>
<dbReference type="EC" id="2.7.7.65" evidence="6"/>
<dbReference type="Gene3D" id="3.30.70.270">
    <property type="match status" value="1"/>
</dbReference>
<gene>
    <name evidence="6" type="ORF">AACH10_12420</name>
</gene>
<accession>A0ABU9CJI4</accession>
<evidence type="ECO:0000259" key="5">
    <source>
        <dbReference type="PROSITE" id="PS50924"/>
    </source>
</evidence>
<protein>
    <submittedName>
        <fullName evidence="6">Diguanylate cyclase</fullName>
        <ecNumber evidence="6">2.7.7.65</ecNumber>
    </submittedName>
</protein>
<feature type="domain" description="PAS" evidence="3">
    <location>
        <begin position="255"/>
        <end position="317"/>
    </location>
</feature>
<keyword evidence="1" id="KW-0472">Membrane</keyword>
<evidence type="ECO:0000313" key="6">
    <source>
        <dbReference type="EMBL" id="MEK8051046.1"/>
    </source>
</evidence>
<dbReference type="SMART" id="SM00091">
    <property type="entry name" value="PAS"/>
    <property type="match status" value="1"/>
</dbReference>
<dbReference type="RefSeq" id="WP_341410736.1">
    <property type="nucleotide sequence ID" value="NZ_JBBUTH010000007.1"/>
</dbReference>
<dbReference type="PANTHER" id="PTHR44757:SF2">
    <property type="entry name" value="BIOFILM ARCHITECTURE MAINTENANCE PROTEIN MBAA"/>
    <property type="match status" value="1"/>
</dbReference>
<dbReference type="PROSITE" id="PS50112">
    <property type="entry name" value="PAS"/>
    <property type="match status" value="1"/>
</dbReference>
<feature type="transmembrane region" description="Helical" evidence="1">
    <location>
        <begin position="103"/>
        <end position="124"/>
    </location>
</feature>
<reference evidence="6 7" key="1">
    <citation type="submission" date="2024-04" db="EMBL/GenBank/DDBJ databases">
        <title>Novel species of the genus Ideonella isolated from streams.</title>
        <authorList>
            <person name="Lu H."/>
        </authorList>
    </citation>
    <scope>NUCLEOTIDE SEQUENCE [LARGE SCALE GENOMIC DNA]</scope>
    <source>
        <strain evidence="6 7">DXS22W</strain>
    </source>
</reference>
<evidence type="ECO:0000313" key="7">
    <source>
        <dbReference type="Proteomes" id="UP001365405"/>
    </source>
</evidence>
<feature type="transmembrane region" description="Helical" evidence="1">
    <location>
        <begin position="211"/>
        <end position="237"/>
    </location>
</feature>
<dbReference type="Pfam" id="PF00989">
    <property type="entry name" value="PAS"/>
    <property type="match status" value="1"/>
</dbReference>
<keyword evidence="7" id="KW-1185">Reference proteome</keyword>
<dbReference type="InterPro" id="IPR013767">
    <property type="entry name" value="PAS_fold"/>
</dbReference>
<feature type="domain" description="MHYT" evidence="5">
    <location>
        <begin position="1"/>
        <end position="194"/>
    </location>
</feature>
<feature type="transmembrane region" description="Helical" evidence="1">
    <location>
        <begin position="69"/>
        <end position="91"/>
    </location>
</feature>